<keyword evidence="3 8" id="KW-0560">Oxidoreductase</keyword>
<dbReference type="PRINTS" id="PR00682">
    <property type="entry name" value="IPNSYNTHASE"/>
</dbReference>
<dbReference type="GO" id="GO:0009805">
    <property type="term" value="P:coumarin biosynthetic process"/>
    <property type="evidence" value="ECO:0007669"/>
    <property type="project" value="UniProtKB-ARBA"/>
</dbReference>
<dbReference type="PANTHER" id="PTHR47990">
    <property type="entry name" value="2-OXOGLUTARATE (2OG) AND FE(II)-DEPENDENT OXYGENASE SUPERFAMILY PROTEIN-RELATED"/>
    <property type="match status" value="1"/>
</dbReference>
<dbReference type="eggNOG" id="KOG0143">
    <property type="taxonomic scope" value="Eukaryota"/>
</dbReference>
<sequence>MVVVPLRSKKSRAAVGVPVIDLSLERSKLCESITKACQEFGFFQVENHGISSDIISRVEMEGLDFFSKPACHKQRAGPPSPFGYGCKNIGFNGDKGDLEYLLMEANPHSIAERSKSISTDPTKFSCAVNDYTEAVRKLACEILEMVAEGLWVPDKSIFSDLIKDVNSDSCFRINHYPPSLNDHISIDDDNNNWINNNIDNNPKPGQLFDNINNNHSTTKTRIGFGEHSDPQILTILRSNNVGGLQILSRDGLWIPIPPDSDKFCVFVGDAFQAMTNGRFVSVRHRAMANSVKPRTSMMYFAAPPLNACITPIPQLVSIENPCMYRPFTWGEFKTTAYSLRLADHRLDLFKKQHIV</sequence>
<dbReference type="InterPro" id="IPR005123">
    <property type="entry name" value="Oxoglu/Fe-dep_dioxygenase_dom"/>
</dbReference>
<accession>A0A022S5Y5</accession>
<evidence type="ECO:0000313" key="11">
    <source>
        <dbReference type="Proteomes" id="UP000030748"/>
    </source>
</evidence>
<dbReference type="InterPro" id="IPR026992">
    <property type="entry name" value="DIOX_N"/>
</dbReference>
<evidence type="ECO:0000256" key="3">
    <source>
        <dbReference type="ARBA" id="ARBA00023002"/>
    </source>
</evidence>
<dbReference type="InterPro" id="IPR044861">
    <property type="entry name" value="IPNS-like_FE2OG_OXY"/>
</dbReference>
<dbReference type="GO" id="GO:0045543">
    <property type="term" value="F:gibberellin 2-beta-dioxygenase activity"/>
    <property type="evidence" value="ECO:0000318"/>
    <property type="project" value="GO_Central"/>
</dbReference>
<dbReference type="OrthoDB" id="288590at2759"/>
<dbReference type="FunFam" id="2.60.120.330:FF:000025">
    <property type="entry name" value="Gibberellin 2-beta-dioxygenase 2"/>
    <property type="match status" value="1"/>
</dbReference>
<dbReference type="GO" id="GO:0009416">
    <property type="term" value="P:response to light stimulus"/>
    <property type="evidence" value="ECO:0000318"/>
    <property type="project" value="GO_Central"/>
</dbReference>
<dbReference type="GO" id="GO:0046872">
    <property type="term" value="F:metal ion binding"/>
    <property type="evidence" value="ECO:0007669"/>
    <property type="project" value="UniProtKB-KW"/>
</dbReference>
<dbReference type="EMBL" id="KI630171">
    <property type="protein sequence ID" value="EYU46840.1"/>
    <property type="molecule type" value="Genomic_DNA"/>
</dbReference>
<protein>
    <recommendedName>
        <fullName evidence="7">gibberellin 2beta-dioxygenase</fullName>
        <ecNumber evidence="7">1.14.11.13</ecNumber>
    </recommendedName>
</protein>
<evidence type="ECO:0000256" key="8">
    <source>
        <dbReference type="RuleBase" id="RU003682"/>
    </source>
</evidence>
<dbReference type="PROSITE" id="PS51471">
    <property type="entry name" value="FE2OG_OXY"/>
    <property type="match status" value="1"/>
</dbReference>
<dbReference type="GO" id="GO:0002238">
    <property type="term" value="P:response to molecule of fungal origin"/>
    <property type="evidence" value="ECO:0007669"/>
    <property type="project" value="UniProtKB-ARBA"/>
</dbReference>
<dbReference type="STRING" id="4155.A0A022S5Y5"/>
<organism evidence="10 11">
    <name type="scientific">Erythranthe guttata</name>
    <name type="common">Yellow monkey flower</name>
    <name type="synonym">Mimulus guttatus</name>
    <dbReference type="NCBI Taxonomy" id="4155"/>
    <lineage>
        <taxon>Eukaryota</taxon>
        <taxon>Viridiplantae</taxon>
        <taxon>Streptophyta</taxon>
        <taxon>Embryophyta</taxon>
        <taxon>Tracheophyta</taxon>
        <taxon>Spermatophyta</taxon>
        <taxon>Magnoliopsida</taxon>
        <taxon>eudicotyledons</taxon>
        <taxon>Gunneridae</taxon>
        <taxon>Pentapetalae</taxon>
        <taxon>asterids</taxon>
        <taxon>lamiids</taxon>
        <taxon>Lamiales</taxon>
        <taxon>Phrymaceae</taxon>
        <taxon>Erythranthe</taxon>
    </lineage>
</organism>
<dbReference type="PhylomeDB" id="A0A022S5Y5"/>
<dbReference type="GO" id="GO:0045487">
    <property type="term" value="P:gibberellin catabolic process"/>
    <property type="evidence" value="ECO:0000318"/>
    <property type="project" value="GO_Central"/>
</dbReference>
<dbReference type="SUPFAM" id="SSF51197">
    <property type="entry name" value="Clavaminate synthase-like"/>
    <property type="match status" value="1"/>
</dbReference>
<evidence type="ECO:0000256" key="5">
    <source>
        <dbReference type="ARBA" id="ARBA00052204"/>
    </source>
</evidence>
<dbReference type="EC" id="1.14.11.13" evidence="7"/>
<dbReference type="KEGG" id="egt:105955324"/>
<evidence type="ECO:0000259" key="9">
    <source>
        <dbReference type="PROSITE" id="PS51471"/>
    </source>
</evidence>
<gene>
    <name evidence="10" type="ORF">MIMGU_mgv1a020938mg</name>
</gene>
<keyword evidence="4 8" id="KW-0408">Iron</keyword>
<dbReference type="Pfam" id="PF14226">
    <property type="entry name" value="DIOX_N"/>
    <property type="match status" value="1"/>
</dbReference>
<keyword evidence="11" id="KW-1185">Reference proteome</keyword>
<name>A0A022S5Y5_ERYGU</name>
<feature type="domain" description="Fe2OG dioxygenase" evidence="9">
    <location>
        <begin position="166"/>
        <end position="303"/>
    </location>
</feature>
<dbReference type="Pfam" id="PF03171">
    <property type="entry name" value="2OG-FeII_Oxy"/>
    <property type="match status" value="1"/>
</dbReference>
<evidence type="ECO:0000256" key="4">
    <source>
        <dbReference type="ARBA" id="ARBA00023004"/>
    </source>
</evidence>
<evidence type="ECO:0000256" key="6">
    <source>
        <dbReference type="ARBA" id="ARBA00061282"/>
    </source>
</evidence>
<dbReference type="Proteomes" id="UP000030748">
    <property type="component" value="Unassembled WGS sequence"/>
</dbReference>
<dbReference type="AlphaFoldDB" id="A0A022S5Y5"/>
<comment type="catalytic activity">
    <reaction evidence="5">
        <text>gibberellin A1 + 2-oxoglutarate + O2 = gibberellin A8 + succinate + CO2</text>
        <dbReference type="Rhea" id="RHEA:15005"/>
        <dbReference type="ChEBI" id="CHEBI:15379"/>
        <dbReference type="ChEBI" id="CHEBI:16526"/>
        <dbReference type="ChEBI" id="CHEBI:16810"/>
        <dbReference type="ChEBI" id="CHEBI:30031"/>
        <dbReference type="ChEBI" id="CHEBI:58524"/>
        <dbReference type="ChEBI" id="CHEBI:58594"/>
        <dbReference type="EC" id="1.14.11.13"/>
    </reaction>
</comment>
<dbReference type="OMA" id="NWWITPL"/>
<dbReference type="InterPro" id="IPR050231">
    <property type="entry name" value="Iron_ascorbate_oxido_reductase"/>
</dbReference>
<evidence type="ECO:0000256" key="7">
    <source>
        <dbReference type="ARBA" id="ARBA00066708"/>
    </source>
</evidence>
<reference evidence="10 11" key="1">
    <citation type="journal article" date="2013" name="Proc. Natl. Acad. Sci. U.S.A.">
        <title>Fine-scale variation in meiotic recombination in Mimulus inferred from population shotgun sequencing.</title>
        <authorList>
            <person name="Hellsten U."/>
            <person name="Wright K.M."/>
            <person name="Jenkins J."/>
            <person name="Shu S."/>
            <person name="Yuan Y."/>
            <person name="Wessler S.R."/>
            <person name="Schmutz J."/>
            <person name="Willis J.H."/>
            <person name="Rokhsar D.S."/>
        </authorList>
    </citation>
    <scope>NUCLEOTIDE SEQUENCE [LARGE SCALE GENOMIC DNA]</scope>
    <source>
        <strain evidence="11">cv. DUN x IM62</strain>
    </source>
</reference>
<proteinExistence type="inferred from homology"/>
<dbReference type="Gene3D" id="2.60.120.330">
    <property type="entry name" value="B-lactam Antibiotic, Isopenicillin N Synthase, Chain"/>
    <property type="match status" value="1"/>
</dbReference>
<comment type="similarity">
    <text evidence="6">Belongs to the iron/ascorbate-dependent oxidoreductase family. GA2OX subfamily.</text>
</comment>
<keyword evidence="1 8" id="KW-0479">Metal-binding</keyword>
<keyword evidence="2" id="KW-0223">Dioxygenase</keyword>
<dbReference type="InterPro" id="IPR027443">
    <property type="entry name" value="IPNS-like_sf"/>
</dbReference>
<evidence type="ECO:0000256" key="2">
    <source>
        <dbReference type="ARBA" id="ARBA00022964"/>
    </source>
</evidence>
<evidence type="ECO:0000313" key="10">
    <source>
        <dbReference type="EMBL" id="EYU46840.1"/>
    </source>
</evidence>
<evidence type="ECO:0000256" key="1">
    <source>
        <dbReference type="ARBA" id="ARBA00022723"/>
    </source>
</evidence>